<dbReference type="EMBL" id="UYJE01005319">
    <property type="protein sequence ID" value="VDI36304.1"/>
    <property type="molecule type" value="Genomic_DNA"/>
</dbReference>
<organism evidence="2 3">
    <name type="scientific">Mytilus galloprovincialis</name>
    <name type="common">Mediterranean mussel</name>
    <dbReference type="NCBI Taxonomy" id="29158"/>
    <lineage>
        <taxon>Eukaryota</taxon>
        <taxon>Metazoa</taxon>
        <taxon>Spiralia</taxon>
        <taxon>Lophotrochozoa</taxon>
        <taxon>Mollusca</taxon>
        <taxon>Bivalvia</taxon>
        <taxon>Autobranchia</taxon>
        <taxon>Pteriomorphia</taxon>
        <taxon>Mytilida</taxon>
        <taxon>Mytiloidea</taxon>
        <taxon>Mytilidae</taxon>
        <taxon>Mytilinae</taxon>
        <taxon>Mytilus</taxon>
    </lineage>
</organism>
<feature type="region of interest" description="Disordered" evidence="1">
    <location>
        <begin position="118"/>
        <end position="160"/>
    </location>
</feature>
<feature type="region of interest" description="Disordered" evidence="1">
    <location>
        <begin position="1"/>
        <end position="84"/>
    </location>
</feature>
<feature type="compositionally biased region" description="Polar residues" evidence="1">
    <location>
        <begin position="40"/>
        <end position="51"/>
    </location>
</feature>
<accession>A0A8B6EK52</accession>
<dbReference type="AlphaFoldDB" id="A0A8B6EK52"/>
<dbReference type="InterPro" id="IPR027417">
    <property type="entry name" value="P-loop_NTPase"/>
</dbReference>
<dbReference type="GO" id="GO:0005525">
    <property type="term" value="F:GTP binding"/>
    <property type="evidence" value="ECO:0007669"/>
    <property type="project" value="TreeGrafter"/>
</dbReference>
<protein>
    <submittedName>
        <fullName evidence="2">Uncharacterized protein</fullName>
    </submittedName>
</protein>
<reference evidence="2" key="1">
    <citation type="submission" date="2018-11" db="EMBL/GenBank/DDBJ databases">
        <authorList>
            <person name="Alioto T."/>
            <person name="Alioto T."/>
        </authorList>
    </citation>
    <scope>NUCLEOTIDE SEQUENCE</scope>
</reference>
<gene>
    <name evidence="2" type="ORF">MGAL_10B027608</name>
</gene>
<dbReference type="GO" id="GO:0005886">
    <property type="term" value="C:plasma membrane"/>
    <property type="evidence" value="ECO:0007669"/>
    <property type="project" value="TreeGrafter"/>
</dbReference>
<evidence type="ECO:0000313" key="3">
    <source>
        <dbReference type="Proteomes" id="UP000596742"/>
    </source>
</evidence>
<dbReference type="OrthoDB" id="5239715at2759"/>
<dbReference type="PANTHER" id="PTHR45775:SF6">
    <property type="entry name" value="RAD, GEM_KIR FAMILY MEMBER 2, ISOFORM C"/>
    <property type="match status" value="1"/>
</dbReference>
<evidence type="ECO:0000313" key="2">
    <source>
        <dbReference type="EMBL" id="VDI36304.1"/>
    </source>
</evidence>
<keyword evidence="3" id="KW-1185">Reference proteome</keyword>
<dbReference type="Gene3D" id="3.40.50.300">
    <property type="entry name" value="P-loop containing nucleotide triphosphate hydrolases"/>
    <property type="match status" value="1"/>
</dbReference>
<sequence length="198" mass="22034">MSRHMQKRKSLPERRHFQEKSLPDIIKHHDMYFDDENDSHSAPNSRSNSFRSKTKPEVKVLHVDCGNQRRNSEPSTPLPVDSLSVPGQDDNILVKVRSFKTTRKGIVSRGDSFRRQSRGSITNLTASKSDNALYKTQDQPSTKTKNGLLAAPSRGSETPHSNCYKVAIIGADGVGKTALTKQFLSSESMFFNDSPGGE</sequence>
<dbReference type="InterPro" id="IPR051641">
    <property type="entry name" value="RGK_GTP-binding_reg"/>
</dbReference>
<dbReference type="PANTHER" id="PTHR45775">
    <property type="entry name" value="RAD, GEM/KIR FAMILY MEMBER 2, ISOFORM C"/>
    <property type="match status" value="1"/>
</dbReference>
<name>A0A8B6EK52_MYTGA</name>
<feature type="compositionally biased region" description="Basic and acidic residues" evidence="1">
    <location>
        <begin position="10"/>
        <end position="32"/>
    </location>
</feature>
<dbReference type="Proteomes" id="UP000596742">
    <property type="component" value="Unassembled WGS sequence"/>
</dbReference>
<dbReference type="SUPFAM" id="SSF52540">
    <property type="entry name" value="P-loop containing nucleoside triphosphate hydrolases"/>
    <property type="match status" value="1"/>
</dbReference>
<feature type="compositionally biased region" description="Polar residues" evidence="1">
    <location>
        <begin position="118"/>
        <end position="145"/>
    </location>
</feature>
<dbReference type="GO" id="GO:0005246">
    <property type="term" value="F:calcium channel regulator activity"/>
    <property type="evidence" value="ECO:0007669"/>
    <property type="project" value="TreeGrafter"/>
</dbReference>
<evidence type="ECO:0000256" key="1">
    <source>
        <dbReference type="SAM" id="MobiDB-lite"/>
    </source>
</evidence>
<comment type="caution">
    <text evidence="2">The sequence shown here is derived from an EMBL/GenBank/DDBJ whole genome shotgun (WGS) entry which is preliminary data.</text>
</comment>
<proteinExistence type="predicted"/>